<dbReference type="InterPro" id="IPR006619">
    <property type="entry name" value="PGRP_domain_met/bac"/>
</dbReference>
<dbReference type="OrthoDB" id="8754850at2"/>
<comment type="caution">
    <text evidence="2">The sequence shown here is derived from an EMBL/GenBank/DDBJ whole genome shotgun (WGS) entry which is preliminary data.</text>
</comment>
<reference evidence="2 3" key="1">
    <citation type="submission" date="2019-10" db="EMBL/GenBank/DDBJ databases">
        <title>Whole-genome sequence of the purple nonsulfur photosynthetic bacterium Rhodocyclus tenuis.</title>
        <authorList>
            <person name="Kyndt J.A."/>
            <person name="Meyer T.E."/>
        </authorList>
    </citation>
    <scope>NUCLEOTIDE SEQUENCE [LARGE SCALE GENOMIC DNA]</scope>
    <source>
        <strain evidence="2 3">DSM 110</strain>
    </source>
</reference>
<proteinExistence type="predicted"/>
<protein>
    <submittedName>
        <fullName evidence="2">N-acetylmuramoyl-L-alanine amidase</fullName>
    </submittedName>
</protein>
<dbReference type="CDD" id="cd06583">
    <property type="entry name" value="PGRP"/>
    <property type="match status" value="1"/>
</dbReference>
<dbReference type="InterPro" id="IPR018247">
    <property type="entry name" value="EF_Hand_1_Ca_BS"/>
</dbReference>
<evidence type="ECO:0000259" key="1">
    <source>
        <dbReference type="SMART" id="SM00701"/>
    </source>
</evidence>
<dbReference type="GO" id="GO:0008270">
    <property type="term" value="F:zinc ion binding"/>
    <property type="evidence" value="ECO:0007669"/>
    <property type="project" value="InterPro"/>
</dbReference>
<evidence type="ECO:0000313" key="2">
    <source>
        <dbReference type="EMBL" id="MQY50777.1"/>
    </source>
</evidence>
<gene>
    <name evidence="2" type="ORF">GHK24_03155</name>
</gene>
<dbReference type="GO" id="GO:0009253">
    <property type="term" value="P:peptidoglycan catabolic process"/>
    <property type="evidence" value="ECO:0007669"/>
    <property type="project" value="InterPro"/>
</dbReference>
<dbReference type="PROSITE" id="PS00018">
    <property type="entry name" value="EF_HAND_1"/>
    <property type="match status" value="1"/>
</dbReference>
<evidence type="ECO:0000313" key="3">
    <source>
        <dbReference type="Proteomes" id="UP000480275"/>
    </source>
</evidence>
<dbReference type="Pfam" id="PF01510">
    <property type="entry name" value="Amidase_2"/>
    <property type="match status" value="1"/>
</dbReference>
<feature type="domain" description="Peptidoglycan recognition protein family" evidence="1">
    <location>
        <begin position="6"/>
        <end position="138"/>
    </location>
</feature>
<dbReference type="EMBL" id="WIXJ01000002">
    <property type="protein sequence ID" value="MQY50777.1"/>
    <property type="molecule type" value="Genomic_DNA"/>
</dbReference>
<dbReference type="Gene3D" id="3.40.80.10">
    <property type="entry name" value="Peptidoglycan recognition protein-like"/>
    <property type="match status" value="1"/>
</dbReference>
<accession>A0A6L5JTS7</accession>
<dbReference type="SMART" id="SM00701">
    <property type="entry name" value="PGRP"/>
    <property type="match status" value="1"/>
</dbReference>
<dbReference type="InterPro" id="IPR002502">
    <property type="entry name" value="Amidase_domain"/>
</dbReference>
<dbReference type="InterPro" id="IPR036505">
    <property type="entry name" value="Amidase/PGRP_sf"/>
</dbReference>
<dbReference type="Proteomes" id="UP000480275">
    <property type="component" value="Unassembled WGS sequence"/>
</dbReference>
<organism evidence="2 3">
    <name type="scientific">Rhodocyclus tenuis</name>
    <name type="common">Rhodospirillum tenue</name>
    <dbReference type="NCBI Taxonomy" id="1066"/>
    <lineage>
        <taxon>Bacteria</taxon>
        <taxon>Pseudomonadati</taxon>
        <taxon>Pseudomonadota</taxon>
        <taxon>Betaproteobacteria</taxon>
        <taxon>Rhodocyclales</taxon>
        <taxon>Rhodocyclaceae</taxon>
        <taxon>Rhodocyclus</taxon>
    </lineage>
</organism>
<dbReference type="AlphaFoldDB" id="A0A6L5JTS7"/>
<sequence length="179" mass="19326">MPREISLIVIHCSASPNGDSLFRGTPGTPSQITPAQTIDAWHKARGFKRDAAMCRIWNPDLRSIGYHFVLYSNGAVATGRAPAEIGAHVAGFNQKSLGVCLVGTDRFTSAQWDSLRVLITGLQKSYPSARVVGHRDLSPDTDGDGVVEPREWLKICPGFDVAAWIAGGMQAISAHLQED</sequence>
<dbReference type="GO" id="GO:0008745">
    <property type="term" value="F:N-acetylmuramoyl-L-alanine amidase activity"/>
    <property type="evidence" value="ECO:0007669"/>
    <property type="project" value="InterPro"/>
</dbReference>
<dbReference type="SUPFAM" id="SSF55846">
    <property type="entry name" value="N-acetylmuramoyl-L-alanine amidase-like"/>
    <property type="match status" value="1"/>
</dbReference>
<name>A0A6L5JTS7_RHOTE</name>